<name>A0A3Q3WNW4_MOLML</name>
<dbReference type="Ensembl" id="ENSMMOT00000010837.1">
    <property type="protein sequence ID" value="ENSMMOP00000010654.1"/>
    <property type="gene ID" value="ENSMMOG00000008222.1"/>
</dbReference>
<evidence type="ECO:0000256" key="2">
    <source>
        <dbReference type="ARBA" id="ARBA00022771"/>
    </source>
</evidence>
<dbReference type="PROSITE" id="PS50950">
    <property type="entry name" value="ZF_THAP"/>
    <property type="match status" value="1"/>
</dbReference>
<evidence type="ECO:0000313" key="8">
    <source>
        <dbReference type="Proteomes" id="UP000261620"/>
    </source>
</evidence>
<dbReference type="AlphaFoldDB" id="A0A3Q3WNW4"/>
<dbReference type="InterPro" id="IPR038441">
    <property type="entry name" value="THAP_Znf_sf"/>
</dbReference>
<evidence type="ECO:0000256" key="1">
    <source>
        <dbReference type="ARBA" id="ARBA00022723"/>
    </source>
</evidence>
<keyword evidence="1" id="KW-0479">Metal-binding</keyword>
<dbReference type="Proteomes" id="UP000261620">
    <property type="component" value="Unplaced"/>
</dbReference>
<evidence type="ECO:0000256" key="3">
    <source>
        <dbReference type="ARBA" id="ARBA00022833"/>
    </source>
</evidence>
<feature type="domain" description="THAP-type" evidence="6">
    <location>
        <begin position="19"/>
        <end position="99"/>
    </location>
</feature>
<reference evidence="7" key="1">
    <citation type="submission" date="2025-08" db="UniProtKB">
        <authorList>
            <consortium name="Ensembl"/>
        </authorList>
    </citation>
    <scope>IDENTIFICATION</scope>
</reference>
<dbReference type="STRING" id="94237.ENSMMOP00000010654"/>
<reference evidence="7" key="2">
    <citation type="submission" date="2025-09" db="UniProtKB">
        <authorList>
            <consortium name="Ensembl"/>
        </authorList>
    </citation>
    <scope>IDENTIFICATION</scope>
</reference>
<dbReference type="PANTHER" id="PTHR46927">
    <property type="entry name" value="AGAP005574-PA"/>
    <property type="match status" value="1"/>
</dbReference>
<sequence length="124" mass="14110">MSFCGIQRKRLSSQRGTDAAVKCSVPLCSGSSRLNSKVSFHSFPVDPEVRARWLTKIGRDSLTPTENTRVCSRHFRPEDFVVTAGGQRGLKMSNKRDTGHMVFKLSSRRESRERARIRKETLRV</sequence>
<dbReference type="SMART" id="SM00980">
    <property type="entry name" value="THAP"/>
    <property type="match status" value="1"/>
</dbReference>
<dbReference type="OMA" id="KRDTGHM"/>
<accession>A0A3Q3WNW4</accession>
<dbReference type="SUPFAM" id="SSF57716">
    <property type="entry name" value="Glucocorticoid receptor-like (DNA-binding domain)"/>
    <property type="match status" value="1"/>
</dbReference>
<evidence type="ECO:0000256" key="4">
    <source>
        <dbReference type="ARBA" id="ARBA00023125"/>
    </source>
</evidence>
<proteinExistence type="predicted"/>
<dbReference type="InterPro" id="IPR052224">
    <property type="entry name" value="THAP_domain_protein"/>
</dbReference>
<dbReference type="PANTHER" id="PTHR46927:SF3">
    <property type="entry name" value="THAP-TYPE DOMAIN-CONTAINING PROTEIN"/>
    <property type="match status" value="1"/>
</dbReference>
<keyword evidence="8" id="KW-1185">Reference proteome</keyword>
<dbReference type="Gene3D" id="6.20.210.20">
    <property type="entry name" value="THAP domain"/>
    <property type="match status" value="1"/>
</dbReference>
<organism evidence="7 8">
    <name type="scientific">Mola mola</name>
    <name type="common">Ocean sunfish</name>
    <name type="synonym">Tetraodon mola</name>
    <dbReference type="NCBI Taxonomy" id="94237"/>
    <lineage>
        <taxon>Eukaryota</taxon>
        <taxon>Metazoa</taxon>
        <taxon>Chordata</taxon>
        <taxon>Craniata</taxon>
        <taxon>Vertebrata</taxon>
        <taxon>Euteleostomi</taxon>
        <taxon>Actinopterygii</taxon>
        <taxon>Neopterygii</taxon>
        <taxon>Teleostei</taxon>
        <taxon>Neoteleostei</taxon>
        <taxon>Acanthomorphata</taxon>
        <taxon>Eupercaria</taxon>
        <taxon>Tetraodontiformes</taxon>
        <taxon>Molidae</taxon>
        <taxon>Mola</taxon>
    </lineage>
</organism>
<evidence type="ECO:0000313" key="7">
    <source>
        <dbReference type="Ensembl" id="ENSMMOP00000010654.1"/>
    </source>
</evidence>
<evidence type="ECO:0000259" key="6">
    <source>
        <dbReference type="PROSITE" id="PS50950"/>
    </source>
</evidence>
<keyword evidence="4 5" id="KW-0238">DNA-binding</keyword>
<dbReference type="GO" id="GO:0003677">
    <property type="term" value="F:DNA binding"/>
    <property type="evidence" value="ECO:0007669"/>
    <property type="project" value="UniProtKB-UniRule"/>
</dbReference>
<protein>
    <recommendedName>
        <fullName evidence="6">THAP-type domain-containing protein</fullName>
    </recommendedName>
</protein>
<dbReference type="Pfam" id="PF05485">
    <property type="entry name" value="THAP"/>
    <property type="match status" value="1"/>
</dbReference>
<evidence type="ECO:0000256" key="5">
    <source>
        <dbReference type="PROSITE-ProRule" id="PRU00309"/>
    </source>
</evidence>
<keyword evidence="3" id="KW-0862">Zinc</keyword>
<dbReference type="GO" id="GO:0008270">
    <property type="term" value="F:zinc ion binding"/>
    <property type="evidence" value="ECO:0007669"/>
    <property type="project" value="UniProtKB-KW"/>
</dbReference>
<keyword evidence="2 5" id="KW-0863">Zinc-finger</keyword>
<dbReference type="InterPro" id="IPR006612">
    <property type="entry name" value="THAP_Znf"/>
</dbReference>
<dbReference type="SMART" id="SM00692">
    <property type="entry name" value="DM3"/>
    <property type="match status" value="1"/>
</dbReference>